<dbReference type="Pfam" id="PF13487">
    <property type="entry name" value="HD_5"/>
    <property type="match status" value="1"/>
</dbReference>
<dbReference type="EMBL" id="FWWY01000001">
    <property type="protein sequence ID" value="SMC05070.1"/>
    <property type="molecule type" value="Genomic_DNA"/>
</dbReference>
<dbReference type="OrthoDB" id="9804747at2"/>
<protein>
    <submittedName>
        <fullName evidence="1">HD domain-containing protein</fullName>
    </submittedName>
</protein>
<dbReference type="AlphaFoldDB" id="A0A1W1WG91"/>
<organism evidence="1 2">
    <name type="scientific">Sulfobacillus thermosulfidooxidans (strain DSM 9293 / VKM B-1269 / AT-1)</name>
    <dbReference type="NCBI Taxonomy" id="929705"/>
    <lineage>
        <taxon>Bacteria</taxon>
        <taxon>Bacillati</taxon>
        <taxon>Bacillota</taxon>
        <taxon>Clostridia</taxon>
        <taxon>Eubacteriales</taxon>
        <taxon>Clostridiales Family XVII. Incertae Sedis</taxon>
        <taxon>Sulfobacillus</taxon>
    </lineage>
</organism>
<gene>
    <name evidence="1" type="ORF">SAMN00768000_2007</name>
</gene>
<accession>A0A1W1WG91</accession>
<evidence type="ECO:0000313" key="2">
    <source>
        <dbReference type="Proteomes" id="UP000192660"/>
    </source>
</evidence>
<reference evidence="2" key="1">
    <citation type="submission" date="2017-04" db="EMBL/GenBank/DDBJ databases">
        <authorList>
            <person name="Varghese N."/>
            <person name="Submissions S."/>
        </authorList>
    </citation>
    <scope>NUCLEOTIDE SEQUENCE [LARGE SCALE GENOMIC DNA]</scope>
    <source>
        <strain evidence="2">DSM 9293</strain>
    </source>
</reference>
<dbReference type="RefSeq" id="WP_084661466.1">
    <property type="nucleotide sequence ID" value="NZ_FWWY01000001.1"/>
</dbReference>
<dbReference type="Proteomes" id="UP000192660">
    <property type="component" value="Unassembled WGS sequence"/>
</dbReference>
<sequence>MRLLPINQLQPGDITADTLRSADGRILLRAGVELTESMLRTLTRWNIPALPVEWPGFEDIDTTLVLSAPLIDDMVKWASQSGPLTWDVINQGQHILRKMWDEQLDAHGSAFELIPVYQVGTPFLSYYVNLVGLVMRLGYQLAPEWAEAYALAALLMGFHHKGLQDGQVREEDPHHALSLVKELRQFQVPSPTITTLLQHHARYDGSGVPNLKGEEIYRGAMILGLAENFLTLVFQTNEPALPAHEALEWVVGGAGMDFSLETVKKLQRIIAPYATGQVVSLGNHDVAVVRRVPSDWPSRPIIGLLNGKDAGLIIDLRDPDQQTRVITGIYPERLWP</sequence>
<name>A0A1W1WG91_SULTA</name>
<keyword evidence="2" id="KW-1185">Reference proteome</keyword>
<evidence type="ECO:0000313" key="1">
    <source>
        <dbReference type="EMBL" id="SMC05070.1"/>
    </source>
</evidence>
<proteinExistence type="predicted"/>
<dbReference type="STRING" id="28034.BFX07_15005"/>
<dbReference type="Gene3D" id="1.10.3210.10">
    <property type="entry name" value="Hypothetical protein af1432"/>
    <property type="match status" value="1"/>
</dbReference>